<evidence type="ECO:0000256" key="5">
    <source>
        <dbReference type="SAM" id="MobiDB-lite"/>
    </source>
</evidence>
<dbReference type="PANTHER" id="PTHR12131:SF1">
    <property type="entry name" value="ATP-DEPENDENT RNA HELICASE SUPV3L1, MITOCHONDRIAL-RELATED"/>
    <property type="match status" value="1"/>
</dbReference>
<sequence>MTGSHGGRVPGLTARISENGSPPARNGAASPAFAARMASRGPDASGAPHPHAILGPTNTGKTHYAIERMLAHPSGVIGFPLRLLARENYDRMVAAKGAARVGLITGEEKIVPPGARWFSCTVEAMPTDRSVSFLAVDEIQLCGDPERGHVFTSRLLHARGQDETLFLGSETIAPLMRQLVPDAIIETRPRLSALTATGATRLEKLPPRTAIVAFSAAEIYAIAELIRSRRGGCAVVMGQMSPRTRNAQVALYQDREVDYLVATDAIGMGLNMDIGHVAFAGLSKFDGLRRRNLLAPEVAQIAGRAGRGARDGTFGTTGQCPAIPDAIIESVETHRFDPLQRLYWRNIDLDFGSPGALLRSLSRPSPARGLQASPQTSDALTLAALAADPEIAASAATGGRTRLLWDVCQIPDFRKLGEQNHTQLCARIYDRLASGKRLPGSLLEEQLARLNNIEGDVDTLMQRLAGIRIWSYVATRETWVSHAPLWQERTRAVEDAVSDALHERLTARFVDRRAAHLIRLLDGDDRTPLLSAVRKDGEVIVEGHAVGRIHGFELHLDKNLPETDRATLGRAARRAMRTELPARVAACCNAPDSTFSLDERRGEILWDGAVIVRLRSGRDPLHPALETRGDGLLDSQQKDRIKTRAGAFLRAHIERDLAPLFRATDAAASDPTMRGLVHQLTEGLGQARPTQPLRQRGRLSRLGIAALEGAGSLDVLYLPQLLKPRRMRLRALLLAIHDNAPPPELPSDSAVVVPADQFPHRLLSRLGWPELGPVRMRLDAAQRLANRLAALTRDSAVAAPADILQVSGLRRECLREALLAIGFKIAPPPPLPAGMFGPSPALILSRRKQPRRVEPKRASARPNAVKDGPFAALSSLLGAGSGL</sequence>
<dbReference type="InterPro" id="IPR055206">
    <property type="entry name" value="DEXQc_SUV3"/>
</dbReference>
<evidence type="ECO:0000256" key="1">
    <source>
        <dbReference type="ARBA" id="ARBA00022741"/>
    </source>
</evidence>
<dbReference type="EMBL" id="BJYF01000003">
    <property type="protein sequence ID" value="GEN58728.1"/>
    <property type="molecule type" value="Genomic_DNA"/>
</dbReference>
<accession>A0A511X700</accession>
<keyword evidence="8" id="KW-1185">Reference proteome</keyword>
<dbReference type="AlphaFoldDB" id="A0A511X700"/>
<keyword evidence="2" id="KW-0378">Hydrolase</keyword>
<evidence type="ECO:0000259" key="6">
    <source>
        <dbReference type="PROSITE" id="PS51194"/>
    </source>
</evidence>
<keyword evidence="4" id="KW-0067">ATP-binding</keyword>
<dbReference type="Pfam" id="PF00271">
    <property type="entry name" value="Helicase_C"/>
    <property type="match status" value="1"/>
</dbReference>
<dbReference type="Proteomes" id="UP000321635">
    <property type="component" value="Unassembled WGS sequence"/>
</dbReference>
<dbReference type="GO" id="GO:0005524">
    <property type="term" value="F:ATP binding"/>
    <property type="evidence" value="ECO:0007669"/>
    <property type="project" value="UniProtKB-KW"/>
</dbReference>
<proteinExistence type="predicted"/>
<gene>
    <name evidence="7" type="ORF">ANI02nite_06120</name>
</gene>
<dbReference type="GO" id="GO:0004386">
    <property type="term" value="F:helicase activity"/>
    <property type="evidence" value="ECO:0007669"/>
    <property type="project" value="UniProtKB-KW"/>
</dbReference>
<dbReference type="Gene3D" id="3.40.50.300">
    <property type="entry name" value="P-loop containing nucleotide triphosphate hydrolases"/>
    <property type="match status" value="2"/>
</dbReference>
<reference evidence="7 8" key="1">
    <citation type="submission" date="2019-07" db="EMBL/GenBank/DDBJ databases">
        <title>Whole genome shotgun sequence of Acetobacter nitrogenifigens NBRC 105050.</title>
        <authorList>
            <person name="Hosoyama A."/>
            <person name="Uohara A."/>
            <person name="Ohji S."/>
            <person name="Ichikawa N."/>
        </authorList>
    </citation>
    <scope>NUCLEOTIDE SEQUENCE [LARGE SCALE GENOMIC DNA]</scope>
    <source>
        <strain evidence="7 8">NBRC 105050</strain>
    </source>
</reference>
<feature type="region of interest" description="Disordered" evidence="5">
    <location>
        <begin position="1"/>
        <end position="58"/>
    </location>
</feature>
<comment type="caution">
    <text evidence="7">The sequence shown here is derived from an EMBL/GenBank/DDBJ whole genome shotgun (WGS) entry which is preliminary data.</text>
</comment>
<feature type="compositionally biased region" description="Low complexity" evidence="5">
    <location>
        <begin position="28"/>
        <end position="40"/>
    </location>
</feature>
<evidence type="ECO:0000256" key="2">
    <source>
        <dbReference type="ARBA" id="ARBA00022801"/>
    </source>
</evidence>
<organism evidence="7 8">
    <name type="scientific">Acetobacter nitrogenifigens DSM 23921 = NBRC 105050</name>
    <dbReference type="NCBI Taxonomy" id="1120919"/>
    <lineage>
        <taxon>Bacteria</taxon>
        <taxon>Pseudomonadati</taxon>
        <taxon>Pseudomonadota</taxon>
        <taxon>Alphaproteobacteria</taxon>
        <taxon>Acetobacterales</taxon>
        <taxon>Acetobacteraceae</taxon>
        <taxon>Acetobacter</taxon>
    </lineage>
</organism>
<evidence type="ECO:0000313" key="8">
    <source>
        <dbReference type="Proteomes" id="UP000321635"/>
    </source>
</evidence>
<name>A0A511X700_9PROT</name>
<protein>
    <recommendedName>
        <fullName evidence="6">Helicase C-terminal domain-containing protein</fullName>
    </recommendedName>
</protein>
<dbReference type="PROSITE" id="PS51194">
    <property type="entry name" value="HELICASE_CTER"/>
    <property type="match status" value="1"/>
</dbReference>
<evidence type="ECO:0000256" key="3">
    <source>
        <dbReference type="ARBA" id="ARBA00022806"/>
    </source>
</evidence>
<dbReference type="RefSeq" id="WP_246789312.1">
    <property type="nucleotide sequence ID" value="NZ_AUBI01000002.1"/>
</dbReference>
<dbReference type="SUPFAM" id="SSF52540">
    <property type="entry name" value="P-loop containing nucleoside triphosphate hydrolases"/>
    <property type="match status" value="2"/>
</dbReference>
<dbReference type="InterPro" id="IPR050699">
    <property type="entry name" value="RNA-DNA_Helicase"/>
</dbReference>
<dbReference type="InterPro" id="IPR027417">
    <property type="entry name" value="P-loop_NTPase"/>
</dbReference>
<evidence type="ECO:0000256" key="4">
    <source>
        <dbReference type="ARBA" id="ARBA00022840"/>
    </source>
</evidence>
<evidence type="ECO:0000313" key="7">
    <source>
        <dbReference type="EMBL" id="GEN58728.1"/>
    </source>
</evidence>
<feature type="region of interest" description="Disordered" evidence="5">
    <location>
        <begin position="846"/>
        <end position="866"/>
    </location>
</feature>
<dbReference type="SMART" id="SM00490">
    <property type="entry name" value="HELICc"/>
    <property type="match status" value="1"/>
</dbReference>
<dbReference type="PANTHER" id="PTHR12131">
    <property type="entry name" value="ATP-DEPENDENT RNA AND DNA HELICASE"/>
    <property type="match status" value="1"/>
</dbReference>
<keyword evidence="3" id="KW-0347">Helicase</keyword>
<dbReference type="STRING" id="1120919.GCA_000429165_00631"/>
<keyword evidence="1" id="KW-0547">Nucleotide-binding</keyword>
<dbReference type="GO" id="GO:0016787">
    <property type="term" value="F:hydrolase activity"/>
    <property type="evidence" value="ECO:0007669"/>
    <property type="project" value="UniProtKB-KW"/>
</dbReference>
<dbReference type="Pfam" id="PF22527">
    <property type="entry name" value="DEXQc_Suv3"/>
    <property type="match status" value="1"/>
</dbReference>
<feature type="domain" description="Helicase C-terminal" evidence="6">
    <location>
        <begin position="179"/>
        <end position="358"/>
    </location>
</feature>
<dbReference type="InterPro" id="IPR001650">
    <property type="entry name" value="Helicase_C-like"/>
</dbReference>